<dbReference type="PRINTS" id="PR01438">
    <property type="entry name" value="UNVRSLSTRESS"/>
</dbReference>
<dbReference type="SMART" id="SM00116">
    <property type="entry name" value="CBS"/>
    <property type="match status" value="2"/>
</dbReference>
<reference evidence="5 6" key="1">
    <citation type="submission" date="2016-11" db="EMBL/GenBank/DDBJ databases">
        <authorList>
            <person name="Jaros S."/>
            <person name="Januszkiewicz K."/>
            <person name="Wedrychowicz H."/>
        </authorList>
    </citation>
    <scope>NUCLEOTIDE SEQUENCE [LARGE SCALE GENOMIC DNA]</scope>
    <source>
        <strain evidence="5 6">DSM 44523</strain>
    </source>
</reference>
<feature type="domain" description="CBS" evidence="4">
    <location>
        <begin position="224"/>
        <end position="282"/>
    </location>
</feature>
<dbReference type="CDD" id="cd00293">
    <property type="entry name" value="USP-like"/>
    <property type="match status" value="1"/>
</dbReference>
<dbReference type="InterPro" id="IPR006016">
    <property type="entry name" value="UspA"/>
</dbReference>
<evidence type="ECO:0000259" key="4">
    <source>
        <dbReference type="PROSITE" id="PS51371"/>
    </source>
</evidence>
<dbReference type="PANTHER" id="PTHR31964">
    <property type="entry name" value="ADENINE NUCLEOTIDE ALPHA HYDROLASES-LIKE SUPERFAMILY PROTEIN"/>
    <property type="match status" value="1"/>
</dbReference>
<gene>
    <name evidence="5" type="ORF">SAMN05444320_104614</name>
</gene>
<feature type="region of interest" description="Disordered" evidence="3">
    <location>
        <begin position="127"/>
        <end position="150"/>
    </location>
</feature>
<dbReference type="SUPFAM" id="SSF54631">
    <property type="entry name" value="CBS-domain pair"/>
    <property type="match status" value="1"/>
</dbReference>
<dbReference type="CDD" id="cd23659">
    <property type="entry name" value="USP_At3g01520-like"/>
    <property type="match status" value="1"/>
</dbReference>
<dbReference type="STRING" id="2017.SAMN05444320_104614"/>
<evidence type="ECO:0000313" key="5">
    <source>
        <dbReference type="EMBL" id="SHF70729.1"/>
    </source>
</evidence>
<sequence>MNRSELVVVGVDGSPPSVAALTWAAREAESLDAPLRAVLVHPEDGREATRQGAERLSRATAALPPEVLTARVSHVVLAGRPAVELVEQARSARLLVLGGHPQRRWTTSVTAHCLREAACPVAVVPPQPEPATATTSAVESPAAPSTPPVQDTAVSAVMSRFVLAVRPDTPLPDALRLMASCAVRHLPVVDEGVCTGLLSEADALWRLTADRSLSGPTATAAQVAQRPLPHVPANSTLGQAASQMRDTDGDGLLVTDGDQVVGILTTADVLALLAHPPAGSAEPGPSTRRRNATRRRTLVVGVDDSPCGLAALRWTLHHAERTGAQVRVVSVCPVSPVLPSSVPLPVTSTDNALDERHHTVLASAVEQAGDVARRVSPDQVVAHGEPGPVLCALAEDAAMLVVGSHGHGRVMSALLGSTSDYSVRHAHCPVVVVPPSASV</sequence>
<dbReference type="RefSeq" id="WP_073483763.1">
    <property type="nucleotide sequence ID" value="NZ_FQVN01000004.1"/>
</dbReference>
<proteinExistence type="inferred from homology"/>
<evidence type="ECO:0000256" key="2">
    <source>
        <dbReference type="PROSITE-ProRule" id="PRU00703"/>
    </source>
</evidence>
<accession>A0A1M5DUW6</accession>
<dbReference type="InterPro" id="IPR046342">
    <property type="entry name" value="CBS_dom_sf"/>
</dbReference>
<evidence type="ECO:0000313" key="6">
    <source>
        <dbReference type="Proteomes" id="UP000184501"/>
    </source>
</evidence>
<comment type="similarity">
    <text evidence="1">Belongs to the universal stress protein A family.</text>
</comment>
<dbReference type="InterPro" id="IPR014729">
    <property type="entry name" value="Rossmann-like_a/b/a_fold"/>
</dbReference>
<dbReference type="Pfam" id="PF00571">
    <property type="entry name" value="CBS"/>
    <property type="match status" value="2"/>
</dbReference>
<dbReference type="Pfam" id="PF00582">
    <property type="entry name" value="Usp"/>
    <property type="match status" value="2"/>
</dbReference>
<dbReference type="PANTHER" id="PTHR31964:SF113">
    <property type="entry name" value="USPA DOMAIN-CONTAINING PROTEIN"/>
    <property type="match status" value="1"/>
</dbReference>
<dbReference type="Gene3D" id="3.40.50.620">
    <property type="entry name" value="HUPs"/>
    <property type="match status" value="2"/>
</dbReference>
<dbReference type="PROSITE" id="PS51371">
    <property type="entry name" value="CBS"/>
    <property type="match status" value="2"/>
</dbReference>
<dbReference type="Gene3D" id="3.10.580.10">
    <property type="entry name" value="CBS-domain"/>
    <property type="match status" value="1"/>
</dbReference>
<dbReference type="InterPro" id="IPR006015">
    <property type="entry name" value="Universal_stress_UspA"/>
</dbReference>
<protein>
    <submittedName>
        <fullName evidence="5">Nucleotide-binding universal stress protein, UspA family</fullName>
    </submittedName>
</protein>
<evidence type="ECO:0000256" key="3">
    <source>
        <dbReference type="SAM" id="MobiDB-lite"/>
    </source>
</evidence>
<dbReference type="InterPro" id="IPR000644">
    <property type="entry name" value="CBS_dom"/>
</dbReference>
<dbReference type="Proteomes" id="UP000184501">
    <property type="component" value="Unassembled WGS sequence"/>
</dbReference>
<dbReference type="EMBL" id="FQVN01000004">
    <property type="protein sequence ID" value="SHF70729.1"/>
    <property type="molecule type" value="Genomic_DNA"/>
</dbReference>
<dbReference type="SUPFAM" id="SSF52402">
    <property type="entry name" value="Adenine nucleotide alpha hydrolases-like"/>
    <property type="match status" value="2"/>
</dbReference>
<keyword evidence="6" id="KW-1185">Reference proteome</keyword>
<name>A0A1M5DUW6_STRHI</name>
<evidence type="ECO:0000256" key="1">
    <source>
        <dbReference type="ARBA" id="ARBA00008791"/>
    </source>
</evidence>
<keyword evidence="2" id="KW-0129">CBS domain</keyword>
<dbReference type="OrthoDB" id="3577946at2"/>
<dbReference type="AlphaFoldDB" id="A0A1M5DUW6"/>
<feature type="domain" description="CBS" evidence="4">
    <location>
        <begin position="158"/>
        <end position="213"/>
    </location>
</feature>
<organism evidence="5 6">
    <name type="scientific">Streptoalloteichus hindustanus</name>
    <dbReference type="NCBI Taxonomy" id="2017"/>
    <lineage>
        <taxon>Bacteria</taxon>
        <taxon>Bacillati</taxon>
        <taxon>Actinomycetota</taxon>
        <taxon>Actinomycetes</taxon>
        <taxon>Pseudonocardiales</taxon>
        <taxon>Pseudonocardiaceae</taxon>
        <taxon>Streptoalloteichus</taxon>
    </lineage>
</organism>